<sequence length="383" mass="42350">MMQRSYSTTATRACRLGEQRVASRVPRLASKVARATASLLPSASNHQLSSSSFASAETSTSRRSISESFGLLAGSTAASRTGLLRNRHLSTCSQSRGFSSTSPARDLKQDAAEKIVEQGKKYAKSKLDSRINTDQVMEQAQKLSASKTGEDFAEQGAKFAKDTLSEGMKGGAKSLAATTSRIVFALLAVAGTAYLMIGGETHAEEQRGAGKKEGGPKYSKDQVSLLCLVGPSLSGKTTQAKRLVNRFKELDDIVQPKSFDELLHIISERAKPGKRTSLVVDNFPTTLEDAQRIEKEIVPIFCFSFYDLPLKDFEKRLPDKKDSKEKVEEFKRYTEKLQPLVKQYRDQGNIYEISADWESADEVWEQVEAKTEQILELRERGDL</sequence>
<dbReference type="GO" id="GO:0019205">
    <property type="term" value="F:nucleobase-containing compound kinase activity"/>
    <property type="evidence" value="ECO:0007669"/>
    <property type="project" value="InterPro"/>
</dbReference>
<dbReference type="GO" id="GO:0005524">
    <property type="term" value="F:ATP binding"/>
    <property type="evidence" value="ECO:0007669"/>
    <property type="project" value="InterPro"/>
</dbReference>
<reference evidence="5" key="1">
    <citation type="journal article" date="2013" name="Genome Announc.">
        <title>Draft genome sequence of the basidiomycetous yeast-like fungus Pseudozyma hubeiensis SY62, which produces an abundant amount of the biosurfactant mannosylerythritol lipids.</title>
        <authorList>
            <person name="Konishi M."/>
            <person name="Hatada Y."/>
            <person name="Horiuchi J."/>
        </authorList>
    </citation>
    <scope>NUCLEOTIDE SEQUENCE [LARGE SCALE GENOMIC DNA]</scope>
    <source>
        <strain evidence="5">SY62</strain>
    </source>
</reference>
<dbReference type="GeneID" id="24110190"/>
<protein>
    <submittedName>
        <fullName evidence="4">Likely uridine kinase</fullName>
    </submittedName>
</protein>
<keyword evidence="3 4" id="KW-0418">Kinase</keyword>
<dbReference type="PANTHER" id="PTHR23359">
    <property type="entry name" value="NUCLEOTIDE KINASE"/>
    <property type="match status" value="1"/>
</dbReference>
<dbReference type="Proteomes" id="UP000014071">
    <property type="component" value="Unassembled WGS sequence"/>
</dbReference>
<dbReference type="AlphaFoldDB" id="R9P7N0"/>
<keyword evidence="1" id="KW-0808">Transferase</keyword>
<gene>
    <name evidence="4" type="ORF">PHSY_004909</name>
</gene>
<dbReference type="EMBL" id="DF238808">
    <property type="protein sequence ID" value="GAC97324.1"/>
    <property type="molecule type" value="Genomic_DNA"/>
</dbReference>
<dbReference type="eggNOG" id="ENOG502R394">
    <property type="taxonomic scope" value="Eukaryota"/>
</dbReference>
<dbReference type="InterPro" id="IPR027417">
    <property type="entry name" value="P-loop_NTPase"/>
</dbReference>
<proteinExistence type="predicted"/>
<name>R9P7N0_PSEHS</name>
<dbReference type="SUPFAM" id="SSF52540">
    <property type="entry name" value="P-loop containing nucleoside triphosphate hydrolases"/>
    <property type="match status" value="1"/>
</dbReference>
<evidence type="ECO:0000313" key="4">
    <source>
        <dbReference type="EMBL" id="GAC97324.1"/>
    </source>
</evidence>
<keyword evidence="2" id="KW-0547">Nucleotide-binding</keyword>
<organism evidence="4 5">
    <name type="scientific">Pseudozyma hubeiensis (strain SY62)</name>
    <name type="common">Yeast</name>
    <dbReference type="NCBI Taxonomy" id="1305764"/>
    <lineage>
        <taxon>Eukaryota</taxon>
        <taxon>Fungi</taxon>
        <taxon>Dikarya</taxon>
        <taxon>Basidiomycota</taxon>
        <taxon>Ustilaginomycotina</taxon>
        <taxon>Ustilaginomycetes</taxon>
        <taxon>Ustilaginales</taxon>
        <taxon>Ustilaginaceae</taxon>
        <taxon>Pseudozyma</taxon>
    </lineage>
</organism>
<accession>R9P7N0</accession>
<dbReference type="GO" id="GO:0006139">
    <property type="term" value="P:nucleobase-containing compound metabolic process"/>
    <property type="evidence" value="ECO:0007669"/>
    <property type="project" value="InterPro"/>
</dbReference>
<evidence type="ECO:0000256" key="1">
    <source>
        <dbReference type="ARBA" id="ARBA00022679"/>
    </source>
</evidence>
<dbReference type="RefSeq" id="XP_012190911.1">
    <property type="nucleotide sequence ID" value="XM_012335521.1"/>
</dbReference>
<evidence type="ECO:0000313" key="5">
    <source>
        <dbReference type="Proteomes" id="UP000014071"/>
    </source>
</evidence>
<dbReference type="Gene3D" id="3.40.50.300">
    <property type="entry name" value="P-loop containing nucleotide triphosphate hydrolases"/>
    <property type="match status" value="1"/>
</dbReference>
<dbReference type="InterPro" id="IPR000850">
    <property type="entry name" value="Adenylat/UMP-CMP_kin"/>
</dbReference>
<evidence type="ECO:0000256" key="3">
    <source>
        <dbReference type="ARBA" id="ARBA00022777"/>
    </source>
</evidence>
<keyword evidence="5" id="KW-1185">Reference proteome</keyword>
<dbReference type="OrthoDB" id="2548520at2759"/>
<dbReference type="HOGENOM" id="CLU_769807_0_0_1"/>
<evidence type="ECO:0000256" key="2">
    <source>
        <dbReference type="ARBA" id="ARBA00022741"/>
    </source>
</evidence>